<reference evidence="6" key="2">
    <citation type="journal article" date="2008" name="Genome Biol.">
        <title>Improved genome assembly and evidence-based global gene model set for the chordate Ciona intestinalis: new insight into intron and operon populations.</title>
        <authorList>
            <person name="Satou Y."/>
            <person name="Mineta K."/>
            <person name="Ogasawara M."/>
            <person name="Sasakura Y."/>
            <person name="Shoguchi E."/>
            <person name="Ueno K."/>
            <person name="Yamada L."/>
            <person name="Matsumoto J."/>
            <person name="Wasserscheid J."/>
            <person name="Dewar K."/>
            <person name="Wiley G.B."/>
            <person name="Macmil S.L."/>
            <person name="Roe B.A."/>
            <person name="Zeller R.W."/>
            <person name="Hastings K.E."/>
            <person name="Lemaire P."/>
            <person name="Lindquist E."/>
            <person name="Endo T."/>
            <person name="Hotta K."/>
            <person name="Inaba K."/>
        </authorList>
    </citation>
    <scope>NUCLEOTIDE SEQUENCE [LARGE SCALE GENOMIC DNA]</scope>
    <source>
        <strain evidence="6">wild type</strain>
    </source>
</reference>
<dbReference type="GO" id="GO:0008021">
    <property type="term" value="C:synaptic vesicle"/>
    <property type="evidence" value="ECO:0000318"/>
    <property type="project" value="GO_Central"/>
</dbReference>
<sequence length="264" mass="29955">LIATTMQSSDDARNYTRLTHLVGSNLQKITKNVQEIKNLVCQLNDHGNSGDTLTKINQRQHHTKELLEATASHLSDVKNISPPTSASEKRQRNTMTTRLTNDLKDVSMSFQDVQRDIAKIERESVARMRSLSESNQETQPFIGAQGEHQYNNLIRGMQMQEMATHDISVLEERERELQKLESDIVDVNIIFKDLAKIVEDQGEMIDSIEANVEAAHERVDKGKSELGQAVKNQKKSRKKKIICGIILLVLIIILILIIYFSIPK</sequence>
<dbReference type="FunCoup" id="F6Y3U3">
    <property type="interactions" value="119"/>
</dbReference>
<dbReference type="PROSITE" id="PS50192">
    <property type="entry name" value="T_SNARE"/>
    <property type="match status" value="1"/>
</dbReference>
<dbReference type="InterPro" id="IPR000727">
    <property type="entry name" value="T_SNARE_dom"/>
</dbReference>
<protein>
    <recommendedName>
        <fullName evidence="5">t-SNARE coiled-coil homology domain-containing protein</fullName>
    </recommendedName>
</protein>
<dbReference type="Gene3D" id="1.20.58.70">
    <property type="match status" value="1"/>
</dbReference>
<dbReference type="PROSITE" id="PS00914">
    <property type="entry name" value="SYNTAXIN"/>
    <property type="match status" value="1"/>
</dbReference>
<reference evidence="6" key="4">
    <citation type="submission" date="2025-09" db="UniProtKB">
        <authorList>
            <consortium name="Ensembl"/>
        </authorList>
    </citation>
    <scope>IDENTIFICATION</scope>
</reference>
<dbReference type="GO" id="GO:0006906">
    <property type="term" value="P:vesicle fusion"/>
    <property type="evidence" value="ECO:0000318"/>
    <property type="project" value="GO_Central"/>
</dbReference>
<dbReference type="CDD" id="cd15847">
    <property type="entry name" value="SNARE_syntaxin7_like"/>
    <property type="match status" value="1"/>
</dbReference>
<dbReference type="Proteomes" id="UP000008144">
    <property type="component" value="Chromosome 1"/>
</dbReference>
<dbReference type="STRING" id="7719.ENSCINP00000023435"/>
<dbReference type="PANTHER" id="PTHR19957:SF411">
    <property type="entry name" value="LD23667P"/>
    <property type="match status" value="1"/>
</dbReference>
<keyword evidence="4" id="KW-0472">Membrane</keyword>
<dbReference type="GO" id="GO:0006886">
    <property type="term" value="P:intracellular protein transport"/>
    <property type="evidence" value="ECO:0000318"/>
    <property type="project" value="GO_Central"/>
</dbReference>
<evidence type="ECO:0000256" key="1">
    <source>
        <dbReference type="ARBA" id="ARBA00009063"/>
    </source>
</evidence>
<dbReference type="InterPro" id="IPR006011">
    <property type="entry name" value="Syntaxin_N"/>
</dbReference>
<dbReference type="Ensembl" id="ENSCINT00000023681.2">
    <property type="protein sequence ID" value="ENSCINP00000023435.2"/>
    <property type="gene ID" value="ENSCING00000012590.2"/>
</dbReference>
<reference evidence="6" key="3">
    <citation type="submission" date="2025-08" db="UniProtKB">
        <authorList>
            <consortium name="Ensembl"/>
        </authorList>
    </citation>
    <scope>IDENTIFICATION</scope>
</reference>
<dbReference type="HOGENOM" id="CLU_059257_1_1_1"/>
<feature type="domain" description="T-SNARE coiled-coil homology" evidence="5">
    <location>
        <begin position="167"/>
        <end position="229"/>
    </location>
</feature>
<reference evidence="7" key="1">
    <citation type="journal article" date="2002" name="Science">
        <title>The draft genome of Ciona intestinalis: insights into chordate and vertebrate origins.</title>
        <authorList>
            <person name="Dehal P."/>
            <person name="Satou Y."/>
            <person name="Campbell R.K."/>
            <person name="Chapman J."/>
            <person name="Degnan B."/>
            <person name="De Tomaso A."/>
            <person name="Davidson B."/>
            <person name="Di Gregorio A."/>
            <person name="Gelpke M."/>
            <person name="Goodstein D.M."/>
            <person name="Harafuji N."/>
            <person name="Hastings K.E."/>
            <person name="Ho I."/>
            <person name="Hotta K."/>
            <person name="Huang W."/>
            <person name="Kawashima T."/>
            <person name="Lemaire P."/>
            <person name="Martinez D."/>
            <person name="Meinertzhagen I.A."/>
            <person name="Necula S."/>
            <person name="Nonaka M."/>
            <person name="Putnam N."/>
            <person name="Rash S."/>
            <person name="Saiga H."/>
            <person name="Satake M."/>
            <person name="Terry A."/>
            <person name="Yamada L."/>
            <person name="Wang H.G."/>
            <person name="Awazu S."/>
            <person name="Azumi K."/>
            <person name="Boore J."/>
            <person name="Branno M."/>
            <person name="Chin-Bow S."/>
            <person name="DeSantis R."/>
            <person name="Doyle S."/>
            <person name="Francino P."/>
            <person name="Keys D.N."/>
            <person name="Haga S."/>
            <person name="Hayashi H."/>
            <person name="Hino K."/>
            <person name="Imai K.S."/>
            <person name="Inaba K."/>
            <person name="Kano S."/>
            <person name="Kobayashi K."/>
            <person name="Kobayashi M."/>
            <person name="Lee B.I."/>
            <person name="Makabe K.W."/>
            <person name="Manohar C."/>
            <person name="Matassi G."/>
            <person name="Medina M."/>
            <person name="Mochizuki Y."/>
            <person name="Mount S."/>
            <person name="Morishita T."/>
            <person name="Miura S."/>
            <person name="Nakayama A."/>
            <person name="Nishizaka S."/>
            <person name="Nomoto H."/>
            <person name="Ohta F."/>
            <person name="Oishi K."/>
            <person name="Rigoutsos I."/>
            <person name="Sano M."/>
            <person name="Sasaki A."/>
            <person name="Sasakura Y."/>
            <person name="Shoguchi E."/>
            <person name="Shin-i T."/>
            <person name="Spagnuolo A."/>
            <person name="Stainier D."/>
            <person name="Suzuki M.M."/>
            <person name="Tassy O."/>
            <person name="Takatori N."/>
            <person name="Tokuoka M."/>
            <person name="Yagi K."/>
            <person name="Yoshizaki F."/>
            <person name="Wada S."/>
            <person name="Zhang C."/>
            <person name="Hyatt P.D."/>
            <person name="Larimer F."/>
            <person name="Detter C."/>
            <person name="Doggett N."/>
            <person name="Glavina T."/>
            <person name="Hawkins T."/>
            <person name="Richardson P."/>
            <person name="Lucas S."/>
            <person name="Kohara Y."/>
            <person name="Levine M."/>
            <person name="Satoh N."/>
            <person name="Rokhsar D.S."/>
        </authorList>
    </citation>
    <scope>NUCLEOTIDE SEQUENCE [LARGE SCALE GENOMIC DNA]</scope>
</reference>
<dbReference type="Gene3D" id="1.20.5.110">
    <property type="match status" value="1"/>
</dbReference>
<dbReference type="SUPFAM" id="SSF47661">
    <property type="entry name" value="t-snare proteins"/>
    <property type="match status" value="1"/>
</dbReference>
<dbReference type="Pfam" id="PF14523">
    <property type="entry name" value="Syntaxin_2"/>
    <property type="match status" value="1"/>
</dbReference>
<evidence type="ECO:0000256" key="2">
    <source>
        <dbReference type="RuleBase" id="RU003858"/>
    </source>
</evidence>
<dbReference type="InParanoid" id="F6Y3U3"/>
<evidence type="ECO:0000313" key="7">
    <source>
        <dbReference type="Proteomes" id="UP000008144"/>
    </source>
</evidence>
<dbReference type="GO" id="GO:0005484">
    <property type="term" value="F:SNAP receptor activity"/>
    <property type="evidence" value="ECO:0000318"/>
    <property type="project" value="GO_Central"/>
</dbReference>
<dbReference type="GO" id="GO:0012505">
    <property type="term" value="C:endomembrane system"/>
    <property type="evidence" value="ECO:0000318"/>
    <property type="project" value="GO_Central"/>
</dbReference>
<dbReference type="GO" id="GO:0000149">
    <property type="term" value="F:SNARE binding"/>
    <property type="evidence" value="ECO:0000318"/>
    <property type="project" value="GO_Central"/>
</dbReference>
<keyword evidence="7" id="KW-1185">Reference proteome</keyword>
<organism evidence="6 7">
    <name type="scientific">Ciona intestinalis</name>
    <name type="common">Transparent sea squirt</name>
    <name type="synonym">Ascidia intestinalis</name>
    <dbReference type="NCBI Taxonomy" id="7719"/>
    <lineage>
        <taxon>Eukaryota</taxon>
        <taxon>Metazoa</taxon>
        <taxon>Chordata</taxon>
        <taxon>Tunicata</taxon>
        <taxon>Ascidiacea</taxon>
        <taxon>Phlebobranchia</taxon>
        <taxon>Cionidae</taxon>
        <taxon>Ciona</taxon>
    </lineage>
</organism>
<dbReference type="EMBL" id="EAAA01000294">
    <property type="status" value="NOT_ANNOTATED_CDS"/>
    <property type="molecule type" value="Genomic_DNA"/>
</dbReference>
<dbReference type="GO" id="GO:0031201">
    <property type="term" value="C:SNARE complex"/>
    <property type="evidence" value="ECO:0000318"/>
    <property type="project" value="GO_Central"/>
</dbReference>
<proteinExistence type="inferred from homology"/>
<dbReference type="InterPro" id="IPR010989">
    <property type="entry name" value="SNARE"/>
</dbReference>
<dbReference type="InterPro" id="IPR006012">
    <property type="entry name" value="Syntaxin/epimorphin_CS"/>
</dbReference>
<keyword evidence="3" id="KW-0175">Coiled coil</keyword>
<evidence type="ECO:0000256" key="3">
    <source>
        <dbReference type="SAM" id="Coils"/>
    </source>
</evidence>
<dbReference type="PANTHER" id="PTHR19957">
    <property type="entry name" value="SYNTAXIN"/>
    <property type="match status" value="1"/>
</dbReference>
<keyword evidence="4" id="KW-0812">Transmembrane</keyword>
<name>F6Y3U3_CIOIN</name>
<feature type="coiled-coil region" evidence="3">
    <location>
        <begin position="170"/>
        <end position="225"/>
    </location>
</feature>
<dbReference type="Pfam" id="PF05739">
    <property type="entry name" value="SNARE"/>
    <property type="match status" value="1"/>
</dbReference>
<keyword evidence="4" id="KW-1133">Transmembrane helix</keyword>
<evidence type="ECO:0000313" key="6">
    <source>
        <dbReference type="Ensembl" id="ENSCINP00000023435.2"/>
    </source>
</evidence>
<evidence type="ECO:0000259" key="5">
    <source>
        <dbReference type="PROSITE" id="PS50192"/>
    </source>
</evidence>
<dbReference type="GO" id="GO:0048278">
    <property type="term" value="P:vesicle docking"/>
    <property type="evidence" value="ECO:0000318"/>
    <property type="project" value="GO_Central"/>
</dbReference>
<feature type="transmembrane region" description="Helical" evidence="4">
    <location>
        <begin position="241"/>
        <end position="262"/>
    </location>
</feature>
<dbReference type="OMA" id="FRNVPPI"/>
<dbReference type="GeneTree" id="ENSGT01000000214440"/>
<evidence type="ECO:0000256" key="4">
    <source>
        <dbReference type="SAM" id="Phobius"/>
    </source>
</evidence>
<dbReference type="InterPro" id="IPR045242">
    <property type="entry name" value="Syntaxin"/>
</dbReference>
<dbReference type="AlphaFoldDB" id="F6Y3U3"/>
<dbReference type="SMART" id="SM00397">
    <property type="entry name" value="t_SNARE"/>
    <property type="match status" value="1"/>
</dbReference>
<comment type="similarity">
    <text evidence="1 2">Belongs to the syntaxin family.</text>
</comment>
<dbReference type="SMART" id="SM00503">
    <property type="entry name" value="SynN"/>
    <property type="match status" value="1"/>
</dbReference>
<accession>F6Y3U3</accession>